<keyword evidence="4" id="KW-1185">Reference proteome</keyword>
<dbReference type="EMBL" id="MJBI02000006">
    <property type="protein sequence ID" value="RAI79659.1"/>
    <property type="molecule type" value="Genomic_DNA"/>
</dbReference>
<dbReference type="EMBL" id="MJBI02000009">
    <property type="protein sequence ID" value="RAI79292.1"/>
    <property type="molecule type" value="Genomic_DNA"/>
</dbReference>
<dbReference type="Proteomes" id="UP000229523">
    <property type="component" value="Unassembled WGS sequence"/>
</dbReference>
<gene>
    <name evidence="3" type="ORF">BFS35_010965</name>
    <name evidence="2" type="ORF">BFS35_012085</name>
</gene>
<comment type="caution">
    <text evidence="3">The sequence shown here is derived from an EMBL/GenBank/DDBJ whole genome shotgun (WGS) entry which is preliminary data.</text>
</comment>
<proteinExistence type="predicted"/>
<evidence type="ECO:0000313" key="3">
    <source>
        <dbReference type="EMBL" id="RAI79659.1"/>
    </source>
</evidence>
<accession>A0A2G5NWP4</accession>
<protein>
    <submittedName>
        <fullName evidence="3">Uncharacterized protein</fullName>
    </submittedName>
</protein>
<evidence type="ECO:0000256" key="1">
    <source>
        <dbReference type="SAM" id="Coils"/>
    </source>
</evidence>
<organism evidence="3 4">
    <name type="scientific">Macrococcoides goetzii</name>
    <dbReference type="NCBI Taxonomy" id="1891097"/>
    <lineage>
        <taxon>Bacteria</taxon>
        <taxon>Bacillati</taxon>
        <taxon>Bacillota</taxon>
        <taxon>Bacilli</taxon>
        <taxon>Bacillales</taxon>
        <taxon>Staphylococcaceae</taxon>
        <taxon>Macrococcoides</taxon>
    </lineage>
</organism>
<feature type="coiled-coil region" evidence="1">
    <location>
        <begin position="28"/>
        <end position="62"/>
    </location>
</feature>
<name>A0A2G5NWP4_9STAP</name>
<dbReference type="AlphaFoldDB" id="A0A2G5NWP4"/>
<evidence type="ECO:0000313" key="4">
    <source>
        <dbReference type="Proteomes" id="UP000229523"/>
    </source>
</evidence>
<sequence>MIKRFIDRVDNLGTEAWIAILNYIDTSIDNLQERSKSNEDRINKVEEEFRELKEELGDAKAVIDSNKELSKTIKKTALTTGVGAVVMYILNKLGVV</sequence>
<evidence type="ECO:0000313" key="2">
    <source>
        <dbReference type="EMBL" id="RAI79292.1"/>
    </source>
</evidence>
<dbReference type="RefSeq" id="WP_099576886.1">
    <property type="nucleotide sequence ID" value="NZ_MJBI02000006.1"/>
</dbReference>
<reference evidence="3 4" key="1">
    <citation type="journal article" date="2018" name="Front. Microbiol.">
        <title>Description and Comparative Genomics of Macrococcus caseolyticus subsp. hominis subsp. nov., Macrococcus goetzii sp. nov., Macrococcus epidermidis sp. nov., and Macrococcus bohemicus sp. nov., Novel Macrococci From Human Clinical Material With Virulence Potential and Suspected Uptake of Foreign DNA by Natural Transformation.</title>
        <authorList>
            <person name="Maslanova I."/>
            <person name="Wertheimer Z."/>
            <person name="Sedlacek I."/>
            <person name="Svec P."/>
            <person name="Indrakova A."/>
            <person name="Kovarovic V."/>
            <person name="Schumann P."/>
            <person name="Sproer C."/>
            <person name="Kralova S."/>
            <person name="Sedo O."/>
            <person name="Kristofova L."/>
            <person name="Vrbovska V."/>
            <person name="Fuzik T."/>
            <person name="Petras P."/>
            <person name="Zdrahal Z."/>
            <person name="Ruzickova V."/>
            <person name="Doskar J."/>
            <person name="Pantucek R."/>
        </authorList>
    </citation>
    <scope>NUCLEOTIDE SEQUENCE [LARGE SCALE GENOMIC DNA]</scope>
    <source>
        <strain evidence="3 4">CCM 4927</strain>
    </source>
</reference>
<keyword evidence="1" id="KW-0175">Coiled coil</keyword>